<gene>
    <name evidence="10" type="ORF">HYY65_11410</name>
</gene>
<proteinExistence type="inferred from homology"/>
<feature type="transmembrane region" description="Helical" evidence="7">
    <location>
        <begin position="408"/>
        <end position="428"/>
    </location>
</feature>
<evidence type="ECO:0000313" key="11">
    <source>
        <dbReference type="Proteomes" id="UP000741360"/>
    </source>
</evidence>
<dbReference type="InterPro" id="IPR050250">
    <property type="entry name" value="Macrolide_Exporter_MacB"/>
</dbReference>
<dbReference type="EMBL" id="JACPSX010000217">
    <property type="protein sequence ID" value="MBI3015637.1"/>
    <property type="molecule type" value="Genomic_DNA"/>
</dbReference>
<feature type="transmembrane region" description="Helical" evidence="7">
    <location>
        <begin position="319"/>
        <end position="343"/>
    </location>
</feature>
<comment type="subcellular location">
    <subcellularLocation>
        <location evidence="1">Cell membrane</location>
        <topology evidence="1">Multi-pass membrane protein</topology>
    </subcellularLocation>
</comment>
<evidence type="ECO:0000259" key="8">
    <source>
        <dbReference type="Pfam" id="PF02687"/>
    </source>
</evidence>
<evidence type="ECO:0000256" key="1">
    <source>
        <dbReference type="ARBA" id="ARBA00004651"/>
    </source>
</evidence>
<dbReference type="GO" id="GO:0022857">
    <property type="term" value="F:transmembrane transporter activity"/>
    <property type="evidence" value="ECO:0007669"/>
    <property type="project" value="TreeGrafter"/>
</dbReference>
<dbReference type="Pfam" id="PF12704">
    <property type="entry name" value="MacB_PCD"/>
    <property type="match status" value="1"/>
</dbReference>
<feature type="domain" description="ABC3 transporter permease C-terminal" evidence="8">
    <location>
        <begin position="322"/>
        <end position="435"/>
    </location>
</feature>
<organism evidence="10 11">
    <name type="scientific">Tectimicrobiota bacterium</name>
    <dbReference type="NCBI Taxonomy" id="2528274"/>
    <lineage>
        <taxon>Bacteria</taxon>
        <taxon>Pseudomonadati</taxon>
        <taxon>Nitrospinota/Tectimicrobiota group</taxon>
        <taxon>Candidatus Tectimicrobiota</taxon>
    </lineage>
</organism>
<dbReference type="InterPro" id="IPR025857">
    <property type="entry name" value="MacB_PCD"/>
</dbReference>
<sequence length="443" mass="47557">MLFRLLRKSLRGRKGRIALTTLAVAVAASAVSVLLNVTLDIGEKVGRELRAYGANIIVSPKQDALEVEIGGLRYAAAAKAAYLNESDLPKLKTIFWAHNIVAFAPFLSGTVEIGNRPVLLVGTWFDREIPLPGGIRKFRFGTGNVREVKSEETRFRTGIKAVAPWWQLQGRWIANPTGEALVGSALARRLQVNPGDLLPMKVGGLQQSMRIAGIVRTGGAEEDQVIVELAAAQTLLGLPGKVDRVQVSALVKPDDALALRGKRNPQGLPPEEFERWYCSPYIDPILFQIEEALPAARAKALRQVAEAEGAFVRRMNLTMLLVTGLAMVMTGFGVAATMTTTVLERRSEIGLMKALGADRSQIARQFILEASLCGIAGGIIGAAAGAWLSRLIGTQVFQVPINPTLITLPFTLALAMAVALLGAAAPAAQAARLDPVHTLRETL</sequence>
<accession>A0A932M1A9</accession>
<dbReference type="Pfam" id="PF02687">
    <property type="entry name" value="FtsX"/>
    <property type="match status" value="1"/>
</dbReference>
<evidence type="ECO:0000256" key="5">
    <source>
        <dbReference type="ARBA" id="ARBA00023136"/>
    </source>
</evidence>
<feature type="domain" description="MacB-like periplasmic core" evidence="9">
    <location>
        <begin position="18"/>
        <end position="254"/>
    </location>
</feature>
<dbReference type="AlphaFoldDB" id="A0A932M1A9"/>
<name>A0A932M1A9_UNCTE</name>
<keyword evidence="2" id="KW-1003">Cell membrane</keyword>
<dbReference type="Proteomes" id="UP000741360">
    <property type="component" value="Unassembled WGS sequence"/>
</dbReference>
<keyword evidence="4 7" id="KW-1133">Transmembrane helix</keyword>
<evidence type="ECO:0000256" key="7">
    <source>
        <dbReference type="SAM" id="Phobius"/>
    </source>
</evidence>
<dbReference type="PANTHER" id="PTHR30572:SF4">
    <property type="entry name" value="ABC TRANSPORTER PERMEASE YTRF"/>
    <property type="match status" value="1"/>
</dbReference>
<comment type="caution">
    <text evidence="10">The sequence shown here is derived from an EMBL/GenBank/DDBJ whole genome shotgun (WGS) entry which is preliminary data.</text>
</comment>
<protein>
    <submittedName>
        <fullName evidence="10">FtsX-like permease family protein</fullName>
    </submittedName>
</protein>
<feature type="transmembrane region" description="Helical" evidence="7">
    <location>
        <begin position="366"/>
        <end position="388"/>
    </location>
</feature>
<evidence type="ECO:0000256" key="2">
    <source>
        <dbReference type="ARBA" id="ARBA00022475"/>
    </source>
</evidence>
<evidence type="ECO:0000256" key="4">
    <source>
        <dbReference type="ARBA" id="ARBA00022989"/>
    </source>
</evidence>
<evidence type="ECO:0000259" key="9">
    <source>
        <dbReference type="Pfam" id="PF12704"/>
    </source>
</evidence>
<dbReference type="PANTHER" id="PTHR30572">
    <property type="entry name" value="MEMBRANE COMPONENT OF TRANSPORTER-RELATED"/>
    <property type="match status" value="1"/>
</dbReference>
<dbReference type="InterPro" id="IPR003838">
    <property type="entry name" value="ABC3_permease_C"/>
</dbReference>
<keyword evidence="3 7" id="KW-0812">Transmembrane</keyword>
<evidence type="ECO:0000256" key="3">
    <source>
        <dbReference type="ARBA" id="ARBA00022692"/>
    </source>
</evidence>
<evidence type="ECO:0000256" key="6">
    <source>
        <dbReference type="ARBA" id="ARBA00038076"/>
    </source>
</evidence>
<dbReference type="GO" id="GO:0005886">
    <property type="term" value="C:plasma membrane"/>
    <property type="evidence" value="ECO:0007669"/>
    <property type="project" value="UniProtKB-SubCell"/>
</dbReference>
<keyword evidence="5 7" id="KW-0472">Membrane</keyword>
<reference evidence="10" key="1">
    <citation type="submission" date="2020-07" db="EMBL/GenBank/DDBJ databases">
        <title>Huge and variable diversity of episymbiotic CPR bacteria and DPANN archaea in groundwater ecosystems.</title>
        <authorList>
            <person name="He C.Y."/>
            <person name="Keren R."/>
            <person name="Whittaker M."/>
            <person name="Farag I.F."/>
            <person name="Doudna J."/>
            <person name="Cate J.H.D."/>
            <person name="Banfield J.F."/>
        </authorList>
    </citation>
    <scope>NUCLEOTIDE SEQUENCE</scope>
    <source>
        <strain evidence="10">NC_groundwater_717_Ag_S-0.2um_59_8</strain>
    </source>
</reference>
<evidence type="ECO:0000313" key="10">
    <source>
        <dbReference type="EMBL" id="MBI3015637.1"/>
    </source>
</evidence>
<comment type="similarity">
    <text evidence="6">Belongs to the ABC-4 integral membrane protein family.</text>
</comment>